<dbReference type="AlphaFoldDB" id="A0A7L4YU00"/>
<gene>
    <name evidence="4" type="ORF">EK0264_16680</name>
</gene>
<dbReference type="Proteomes" id="UP000463857">
    <property type="component" value="Chromosome"/>
</dbReference>
<dbReference type="InterPro" id="IPR003593">
    <property type="entry name" value="AAA+_ATPase"/>
</dbReference>
<dbReference type="InParanoid" id="A0A7L4YU00"/>
<evidence type="ECO:0000256" key="2">
    <source>
        <dbReference type="ARBA" id="ARBA00022840"/>
    </source>
</evidence>
<dbReference type="InterPro" id="IPR003439">
    <property type="entry name" value="ABC_transporter-like_ATP-bd"/>
</dbReference>
<organism evidence="4 5">
    <name type="scientific">Epidermidibacterium keratini</name>
    <dbReference type="NCBI Taxonomy" id="1891644"/>
    <lineage>
        <taxon>Bacteria</taxon>
        <taxon>Bacillati</taxon>
        <taxon>Actinomycetota</taxon>
        <taxon>Actinomycetes</taxon>
        <taxon>Sporichthyales</taxon>
        <taxon>Sporichthyaceae</taxon>
        <taxon>Epidermidibacterium</taxon>
    </lineage>
</organism>
<keyword evidence="1" id="KW-0547">Nucleotide-binding</keyword>
<dbReference type="Pfam" id="PF00005">
    <property type="entry name" value="ABC_tran"/>
    <property type="match status" value="1"/>
</dbReference>
<feature type="domain" description="ABC transporter" evidence="3">
    <location>
        <begin position="1"/>
        <end position="239"/>
    </location>
</feature>
<dbReference type="PANTHER" id="PTHR43158:SF2">
    <property type="entry name" value="SKFA PEPTIDE EXPORT ATP-BINDING PROTEIN SKFE"/>
    <property type="match status" value="1"/>
</dbReference>
<name>A0A7L4YU00_9ACTN</name>
<evidence type="ECO:0000313" key="4">
    <source>
        <dbReference type="EMBL" id="QHC02512.1"/>
    </source>
</evidence>
<dbReference type="Gene3D" id="3.40.50.300">
    <property type="entry name" value="P-loop containing nucleotide triphosphate hydrolases"/>
    <property type="match status" value="1"/>
</dbReference>
<dbReference type="SMART" id="SM00382">
    <property type="entry name" value="AAA"/>
    <property type="match status" value="1"/>
</dbReference>
<evidence type="ECO:0000259" key="3">
    <source>
        <dbReference type="PROSITE" id="PS50893"/>
    </source>
</evidence>
<dbReference type="PROSITE" id="PS50893">
    <property type="entry name" value="ABC_TRANSPORTER_2"/>
    <property type="match status" value="1"/>
</dbReference>
<reference evidence="4 5" key="1">
    <citation type="journal article" date="2018" name="Int. J. Syst. Evol. Microbiol.">
        <title>Epidermidibacterium keratini gen. nov., sp. nov., a member of the family Sporichthyaceae, isolated from keratin epidermis.</title>
        <authorList>
            <person name="Lee D.G."/>
            <person name="Trujillo M.E."/>
            <person name="Kang S."/>
            <person name="Nam J.J."/>
            <person name="Kim Y.J."/>
        </authorList>
    </citation>
    <scope>NUCLEOTIDE SEQUENCE [LARGE SCALE GENOMIC DNA]</scope>
    <source>
        <strain evidence="4 5">EPI-7</strain>
    </source>
</reference>
<proteinExistence type="predicted"/>
<dbReference type="FunCoup" id="A0A7L4YU00">
    <property type="interactions" value="2"/>
</dbReference>
<dbReference type="KEGG" id="eke:EK0264_16680"/>
<dbReference type="RefSeq" id="WP_159547626.1">
    <property type="nucleotide sequence ID" value="NZ_CP047156.1"/>
</dbReference>
<evidence type="ECO:0000256" key="1">
    <source>
        <dbReference type="ARBA" id="ARBA00022741"/>
    </source>
</evidence>
<dbReference type="PANTHER" id="PTHR43158">
    <property type="entry name" value="SKFA PEPTIDE EXPORT ATP-BINDING PROTEIN SKFE"/>
    <property type="match status" value="1"/>
</dbReference>
<sequence length="254" mass="28321">MRDVGVRRGKSVLLEDINWRVELDERWVILGQNGAGKSTLLAIASAQMHPSTGSVHLLGERIGGVDVFELRPRIGLASATLAARIPPTERVRDLIMSAGYSVLGRWRERYEAMDEFRANMLIEQWGISKLADREFGSLSSGEKKRTQICRALMTDPELLLLDEPAAGLDLTGREDLLARLSELAADPESPAIVMVTHHVEEIPRDFSHVMMLRDGHVVRQGLLEDELTSESILETFGVQAHLSRRRGRYFASVG</sequence>
<keyword evidence="2 4" id="KW-0067">ATP-binding</keyword>
<dbReference type="InterPro" id="IPR027417">
    <property type="entry name" value="P-loop_NTPase"/>
</dbReference>
<keyword evidence="5" id="KW-1185">Reference proteome</keyword>
<dbReference type="SUPFAM" id="SSF52540">
    <property type="entry name" value="P-loop containing nucleoside triphosphate hydrolases"/>
    <property type="match status" value="1"/>
</dbReference>
<evidence type="ECO:0000313" key="5">
    <source>
        <dbReference type="Proteomes" id="UP000463857"/>
    </source>
</evidence>
<dbReference type="GO" id="GO:0005524">
    <property type="term" value="F:ATP binding"/>
    <property type="evidence" value="ECO:0007669"/>
    <property type="project" value="UniProtKB-KW"/>
</dbReference>
<dbReference type="GO" id="GO:0016887">
    <property type="term" value="F:ATP hydrolysis activity"/>
    <property type="evidence" value="ECO:0007669"/>
    <property type="project" value="InterPro"/>
</dbReference>
<accession>A0A7L4YU00</accession>
<dbReference type="OrthoDB" id="9789994at2"/>
<protein>
    <submittedName>
        <fullName evidence="4">ATP-binding cassette domain-containing protein</fullName>
    </submittedName>
</protein>
<dbReference type="EMBL" id="CP047156">
    <property type="protein sequence ID" value="QHC02512.1"/>
    <property type="molecule type" value="Genomic_DNA"/>
</dbReference>